<dbReference type="Proteomes" id="UP001367508">
    <property type="component" value="Unassembled WGS sequence"/>
</dbReference>
<proteinExistence type="predicted"/>
<gene>
    <name evidence="1" type="ORF">VNO77_39292</name>
</gene>
<reference evidence="1 2" key="1">
    <citation type="submission" date="2024-01" db="EMBL/GenBank/DDBJ databases">
        <title>The genomes of 5 underutilized Papilionoideae crops provide insights into root nodulation and disease resistanc.</title>
        <authorList>
            <person name="Jiang F."/>
        </authorList>
    </citation>
    <scope>NUCLEOTIDE SEQUENCE [LARGE SCALE GENOMIC DNA]</scope>
    <source>
        <strain evidence="1">LVBAO_FW01</strain>
        <tissue evidence="1">Leaves</tissue>
    </source>
</reference>
<accession>A0AAN9KD57</accession>
<dbReference type="AlphaFoldDB" id="A0AAN9KD57"/>
<protein>
    <submittedName>
        <fullName evidence="1">Uncharacterized protein</fullName>
    </submittedName>
</protein>
<dbReference type="EMBL" id="JAYMYQ010000009">
    <property type="protein sequence ID" value="KAK7314083.1"/>
    <property type="molecule type" value="Genomic_DNA"/>
</dbReference>
<comment type="caution">
    <text evidence="1">The sequence shown here is derived from an EMBL/GenBank/DDBJ whole genome shotgun (WGS) entry which is preliminary data.</text>
</comment>
<keyword evidence="2" id="KW-1185">Reference proteome</keyword>
<name>A0AAN9KD57_CANGL</name>
<organism evidence="1 2">
    <name type="scientific">Canavalia gladiata</name>
    <name type="common">Sword bean</name>
    <name type="synonym">Dolichos gladiatus</name>
    <dbReference type="NCBI Taxonomy" id="3824"/>
    <lineage>
        <taxon>Eukaryota</taxon>
        <taxon>Viridiplantae</taxon>
        <taxon>Streptophyta</taxon>
        <taxon>Embryophyta</taxon>
        <taxon>Tracheophyta</taxon>
        <taxon>Spermatophyta</taxon>
        <taxon>Magnoliopsida</taxon>
        <taxon>eudicotyledons</taxon>
        <taxon>Gunneridae</taxon>
        <taxon>Pentapetalae</taxon>
        <taxon>rosids</taxon>
        <taxon>fabids</taxon>
        <taxon>Fabales</taxon>
        <taxon>Fabaceae</taxon>
        <taxon>Papilionoideae</taxon>
        <taxon>50 kb inversion clade</taxon>
        <taxon>NPAAA clade</taxon>
        <taxon>indigoferoid/millettioid clade</taxon>
        <taxon>Phaseoleae</taxon>
        <taxon>Canavalia</taxon>
    </lineage>
</organism>
<sequence>MGGTDSGLGSLPLPPIVVPGSDLAKVHNDQCILRVALQDPYQSKSEASPLVMNGSERNIKLQLLGRNSRR</sequence>
<evidence type="ECO:0000313" key="1">
    <source>
        <dbReference type="EMBL" id="KAK7314083.1"/>
    </source>
</evidence>
<evidence type="ECO:0000313" key="2">
    <source>
        <dbReference type="Proteomes" id="UP001367508"/>
    </source>
</evidence>